<proteinExistence type="predicted"/>
<dbReference type="OrthoDB" id="2847573at2"/>
<evidence type="ECO:0000313" key="2">
    <source>
        <dbReference type="EMBL" id="RSD25112.1"/>
    </source>
</evidence>
<organism evidence="2 3">
    <name type="scientific">Mesobacillus subterraneus</name>
    <dbReference type="NCBI Taxonomy" id="285983"/>
    <lineage>
        <taxon>Bacteria</taxon>
        <taxon>Bacillati</taxon>
        <taxon>Bacillota</taxon>
        <taxon>Bacilli</taxon>
        <taxon>Bacillales</taxon>
        <taxon>Bacillaceae</taxon>
        <taxon>Mesobacillus</taxon>
    </lineage>
</organism>
<evidence type="ECO:0000313" key="3">
    <source>
        <dbReference type="Proteomes" id="UP000279911"/>
    </source>
</evidence>
<gene>
    <name evidence="2" type="ORF">EJA10_17745</name>
</gene>
<feature type="compositionally biased region" description="Pro residues" evidence="1">
    <location>
        <begin position="339"/>
        <end position="357"/>
    </location>
</feature>
<dbReference type="RefSeq" id="WP_125481369.1">
    <property type="nucleotide sequence ID" value="NZ_RSFW01000020.1"/>
</dbReference>
<feature type="compositionally biased region" description="Polar residues" evidence="1">
    <location>
        <begin position="365"/>
        <end position="376"/>
    </location>
</feature>
<evidence type="ECO:0000256" key="1">
    <source>
        <dbReference type="SAM" id="MobiDB-lite"/>
    </source>
</evidence>
<dbReference type="AlphaFoldDB" id="A0A3R9EX61"/>
<protein>
    <submittedName>
        <fullName evidence="2">Uncharacterized protein</fullName>
    </submittedName>
</protein>
<sequence length="382" mass="41323">MPEFNLQQVPESCFEPVTIGGFVVTLVDIEPVDGGFRWIYRVDNVTPNSPALSNWVLAIEEPCLDFISDPRASEVFLTTDPAPTELFPVDFENPGRTPQPGCPEGSPCGAGIRLDGFAFIPDQGELGELQPGFSQLFAFTFNQPQIATTACASISAGGVTACGLICVPDCIVCPDACECPEDNNTFTCTATVPTSCFTIPEEVATEDVLFGFCIVDQEVVAPTEEDVCQAPAEVFVCGQTLICCCDVFPWTRTVTLDIQFNVPKTADCQTENLYECCFETITVEQTCFTCNIDDNPFPEEDLTCEDIEVIINSVVVNEAGTSADINYTVELPECEVPLEEPPVGTPPGNTCPPPAPAPRNTQPVNKTAINMPTVNSAKRRKR</sequence>
<comment type="caution">
    <text evidence="2">The sequence shown here is derived from an EMBL/GenBank/DDBJ whole genome shotgun (WGS) entry which is preliminary data.</text>
</comment>
<name>A0A3R9EX61_9BACI</name>
<dbReference type="Proteomes" id="UP000279911">
    <property type="component" value="Unassembled WGS sequence"/>
</dbReference>
<dbReference type="EMBL" id="RSFW01000020">
    <property type="protein sequence ID" value="RSD25112.1"/>
    <property type="molecule type" value="Genomic_DNA"/>
</dbReference>
<reference evidence="3" key="1">
    <citation type="submission" date="2018-12" db="EMBL/GenBank/DDBJ databases">
        <title>Bacillus chawlae sp. nov., Bacillus glennii sp. nov., and Bacillus saganii sp. nov. Isolated from the Vehicle Assembly Building at Kennedy Space Center where the Viking Spacecraft were Assembled.</title>
        <authorList>
            <person name="Seuylemezian A."/>
            <person name="Vaishampayan P."/>
        </authorList>
    </citation>
    <scope>NUCLEOTIDE SEQUENCE [LARGE SCALE GENOMIC DNA]</scope>
    <source>
        <strain evidence="3">DSM 13966</strain>
    </source>
</reference>
<accession>A0A3R9EX61</accession>
<feature type="region of interest" description="Disordered" evidence="1">
    <location>
        <begin position="339"/>
        <end position="382"/>
    </location>
</feature>